<feature type="domain" description="HTH gntR-type" evidence="8">
    <location>
        <begin position="1"/>
        <end position="69"/>
    </location>
</feature>
<evidence type="ECO:0000256" key="6">
    <source>
        <dbReference type="ARBA" id="ARBA00023125"/>
    </source>
</evidence>
<evidence type="ECO:0000259" key="8">
    <source>
        <dbReference type="PROSITE" id="PS50949"/>
    </source>
</evidence>
<evidence type="ECO:0000313" key="10">
    <source>
        <dbReference type="Proteomes" id="UP000175691"/>
    </source>
</evidence>
<dbReference type="InterPro" id="IPR036388">
    <property type="entry name" value="WH-like_DNA-bd_sf"/>
</dbReference>
<dbReference type="Proteomes" id="UP000175691">
    <property type="component" value="Unassembled WGS sequence"/>
</dbReference>
<evidence type="ECO:0000256" key="2">
    <source>
        <dbReference type="ARBA" id="ARBA00022576"/>
    </source>
</evidence>
<keyword evidence="10" id="KW-1185">Reference proteome</keyword>
<dbReference type="Gene3D" id="3.40.640.10">
    <property type="entry name" value="Type I PLP-dependent aspartate aminotransferase-like (Major domain)"/>
    <property type="match status" value="1"/>
</dbReference>
<dbReference type="InterPro" id="IPR000524">
    <property type="entry name" value="Tscrpt_reg_HTH_GntR"/>
</dbReference>
<dbReference type="InterPro" id="IPR015422">
    <property type="entry name" value="PyrdxlP-dep_Trfase_small"/>
</dbReference>
<dbReference type="InterPro" id="IPR004839">
    <property type="entry name" value="Aminotransferase_I/II_large"/>
</dbReference>
<dbReference type="Gene3D" id="1.10.10.10">
    <property type="entry name" value="Winged helix-like DNA-binding domain superfamily/Winged helix DNA-binding domain"/>
    <property type="match status" value="1"/>
</dbReference>
<keyword evidence="4" id="KW-0663">Pyridoxal phosphate</keyword>
<dbReference type="RefSeq" id="WP_070127255.1">
    <property type="nucleotide sequence ID" value="NZ_MDHN01000041.1"/>
</dbReference>
<evidence type="ECO:0000256" key="4">
    <source>
        <dbReference type="ARBA" id="ARBA00022898"/>
    </source>
</evidence>
<dbReference type="InterPro" id="IPR036390">
    <property type="entry name" value="WH_DNA-bd_sf"/>
</dbReference>
<name>A0A1E7Z6R4_9ALTE</name>
<evidence type="ECO:0000256" key="7">
    <source>
        <dbReference type="ARBA" id="ARBA00023163"/>
    </source>
</evidence>
<accession>A0A1E7Z6R4</accession>
<proteinExistence type="inferred from homology"/>
<evidence type="ECO:0000256" key="3">
    <source>
        <dbReference type="ARBA" id="ARBA00022679"/>
    </source>
</evidence>
<dbReference type="InterPro" id="IPR015421">
    <property type="entry name" value="PyrdxlP-dep_Trfase_major"/>
</dbReference>
<protein>
    <submittedName>
        <fullName evidence="9">GntR family transcriptional regulator</fullName>
    </submittedName>
</protein>
<dbReference type="PROSITE" id="PS50949">
    <property type="entry name" value="HTH_GNTR"/>
    <property type="match status" value="1"/>
</dbReference>
<dbReference type="SUPFAM" id="SSF53383">
    <property type="entry name" value="PLP-dependent transferases"/>
    <property type="match status" value="1"/>
</dbReference>
<dbReference type="CDD" id="cd07377">
    <property type="entry name" value="WHTH_GntR"/>
    <property type="match status" value="1"/>
</dbReference>
<dbReference type="SMART" id="SM00345">
    <property type="entry name" value="HTH_GNTR"/>
    <property type="match status" value="1"/>
</dbReference>
<keyword evidence="6" id="KW-0238">DNA-binding</keyword>
<dbReference type="InterPro" id="IPR051446">
    <property type="entry name" value="HTH_trans_reg/aminotransferase"/>
</dbReference>
<gene>
    <name evidence="9" type="ORF">BFC18_20330</name>
</gene>
<dbReference type="Gene3D" id="3.90.1150.10">
    <property type="entry name" value="Aspartate Aminotransferase, domain 1"/>
    <property type="match status" value="1"/>
</dbReference>
<comment type="similarity">
    <text evidence="1">In the C-terminal section; belongs to the class-I pyridoxal-phosphate-dependent aminotransferase family.</text>
</comment>
<keyword evidence="5" id="KW-0805">Transcription regulation</keyword>
<dbReference type="PANTHER" id="PTHR46577:SF2">
    <property type="entry name" value="TRANSCRIPTIONAL REGULATORY PROTEIN"/>
    <property type="match status" value="1"/>
</dbReference>
<dbReference type="GO" id="GO:0003700">
    <property type="term" value="F:DNA-binding transcription factor activity"/>
    <property type="evidence" value="ECO:0007669"/>
    <property type="project" value="InterPro"/>
</dbReference>
<evidence type="ECO:0000256" key="5">
    <source>
        <dbReference type="ARBA" id="ARBA00023015"/>
    </source>
</evidence>
<dbReference type="PANTHER" id="PTHR46577">
    <property type="entry name" value="HTH-TYPE TRANSCRIPTIONAL REGULATORY PROTEIN GABR"/>
    <property type="match status" value="1"/>
</dbReference>
<dbReference type="InterPro" id="IPR015424">
    <property type="entry name" value="PyrdxlP-dep_Trfase"/>
</dbReference>
<dbReference type="Pfam" id="PF00392">
    <property type="entry name" value="GntR"/>
    <property type="match status" value="1"/>
</dbReference>
<evidence type="ECO:0000256" key="1">
    <source>
        <dbReference type="ARBA" id="ARBA00005384"/>
    </source>
</evidence>
<comment type="caution">
    <text evidence="9">The sequence shown here is derived from an EMBL/GenBank/DDBJ whole genome shotgun (WGS) entry which is preliminary data.</text>
</comment>
<reference evidence="9 10" key="1">
    <citation type="submission" date="2016-08" db="EMBL/GenBank/DDBJ databases">
        <authorList>
            <person name="Seilhamer J.J."/>
        </authorList>
    </citation>
    <scope>NUCLEOTIDE SEQUENCE [LARGE SCALE GENOMIC DNA]</scope>
    <source>
        <strain evidence="9 10">KCTC 42603</strain>
    </source>
</reference>
<dbReference type="GO" id="GO:0030170">
    <property type="term" value="F:pyridoxal phosphate binding"/>
    <property type="evidence" value="ECO:0007669"/>
    <property type="project" value="InterPro"/>
</dbReference>
<keyword evidence="2" id="KW-0032">Aminotransferase</keyword>
<dbReference type="GO" id="GO:0008483">
    <property type="term" value="F:transaminase activity"/>
    <property type="evidence" value="ECO:0007669"/>
    <property type="project" value="UniProtKB-KW"/>
</dbReference>
<sequence length="466" mass="52236">MAKYETLASQIKQQIERGIWQENEKLPSLRKQAQISGYSLMTVLNAYQLLESQGLISSRERSGFIVTAPTRPSSMNNVQAADAVSINDFVYEVVQASRDPHMFGLGFAYPDPTLYPRQQLNKSIGAAAQQISLTSAMDNFPPGNEELRKIIAKRYAARGMNISPDEIVITAGALEALNLSLQCCIRPGDWVVIESPVFYGAMQALERLGLKVITVAVTPENGLDIAALERAFQNYPVKACWLMSSFQNPIGYSLSDEKKQRIARLLETYDVALIEDDVYAELYASSAPPLPIKHFTTNGNSMLCSSFSKSLVAGYRIGWVAAGRHCMTIQKQQLMTTLATSAPIQMALVDYLKSRNYESHLNQLRKKLIIRKKAMAAFLKENLQNVATIHIDDGGYFLWIECQPQVDTIDIYREALRMHITIAPGKLFTLNNEFAHCFRLNASFELTDTRRALLSKLTRYIQKISV</sequence>
<dbReference type="AlphaFoldDB" id="A0A1E7Z6R4"/>
<dbReference type="SUPFAM" id="SSF46785">
    <property type="entry name" value="Winged helix' DNA-binding domain"/>
    <property type="match status" value="1"/>
</dbReference>
<dbReference type="OrthoDB" id="9804020at2"/>
<keyword evidence="3" id="KW-0808">Transferase</keyword>
<evidence type="ECO:0000313" key="9">
    <source>
        <dbReference type="EMBL" id="OFC69084.1"/>
    </source>
</evidence>
<dbReference type="EMBL" id="MDHN01000041">
    <property type="protein sequence ID" value="OFC69084.1"/>
    <property type="molecule type" value="Genomic_DNA"/>
</dbReference>
<dbReference type="CDD" id="cd00609">
    <property type="entry name" value="AAT_like"/>
    <property type="match status" value="1"/>
</dbReference>
<dbReference type="FunFam" id="3.40.640.10:FF:000023">
    <property type="entry name" value="Transcriptional regulator, GntR family"/>
    <property type="match status" value="1"/>
</dbReference>
<organism evidence="9 10">
    <name type="scientific">Alteromonas confluentis</name>
    <dbReference type="NCBI Taxonomy" id="1656094"/>
    <lineage>
        <taxon>Bacteria</taxon>
        <taxon>Pseudomonadati</taxon>
        <taxon>Pseudomonadota</taxon>
        <taxon>Gammaproteobacteria</taxon>
        <taxon>Alteromonadales</taxon>
        <taxon>Alteromonadaceae</taxon>
        <taxon>Alteromonas/Salinimonas group</taxon>
        <taxon>Alteromonas</taxon>
    </lineage>
</organism>
<dbReference type="STRING" id="1656094.BFC18_20330"/>
<keyword evidence="7" id="KW-0804">Transcription</keyword>
<dbReference type="Pfam" id="PF00155">
    <property type="entry name" value="Aminotran_1_2"/>
    <property type="match status" value="1"/>
</dbReference>
<dbReference type="GO" id="GO:0003677">
    <property type="term" value="F:DNA binding"/>
    <property type="evidence" value="ECO:0007669"/>
    <property type="project" value="UniProtKB-KW"/>
</dbReference>